<protein>
    <recommendedName>
        <fullName evidence="5 9">Mannonate dehydratase</fullName>
        <ecNumber evidence="5 9">4.2.1.8</ecNumber>
    </recommendedName>
    <alternativeName>
        <fullName evidence="9">D-mannonate hydro-lyase</fullName>
    </alternativeName>
</protein>
<evidence type="ECO:0000256" key="3">
    <source>
        <dbReference type="ARBA" id="ARBA00004892"/>
    </source>
</evidence>
<dbReference type="EC" id="4.2.1.8" evidence="5 9"/>
<evidence type="ECO:0000256" key="1">
    <source>
        <dbReference type="ARBA" id="ARBA00001794"/>
    </source>
</evidence>
<dbReference type="OrthoDB" id="9780250at2"/>
<comment type="caution">
    <text evidence="10">The sequence shown here is derived from an EMBL/GenBank/DDBJ whole genome shotgun (WGS) entry which is preliminary data.</text>
</comment>
<dbReference type="HAMAP" id="MF_00106">
    <property type="entry name" value="UxuA"/>
    <property type="match status" value="1"/>
</dbReference>
<dbReference type="NCBIfam" id="TIGR00695">
    <property type="entry name" value="uxuA"/>
    <property type="match status" value="1"/>
</dbReference>
<dbReference type="GO" id="GO:0042840">
    <property type="term" value="P:D-glucuronate catabolic process"/>
    <property type="evidence" value="ECO:0007669"/>
    <property type="project" value="TreeGrafter"/>
</dbReference>
<keyword evidence="8 9" id="KW-0456">Lyase</keyword>
<comment type="cofactor">
    <cofactor evidence="9">
        <name>Fe(2+)</name>
        <dbReference type="ChEBI" id="CHEBI:29033"/>
    </cofactor>
    <cofactor evidence="9">
        <name>Mn(2+)</name>
        <dbReference type="ChEBI" id="CHEBI:29035"/>
    </cofactor>
</comment>
<evidence type="ECO:0000256" key="4">
    <source>
        <dbReference type="ARBA" id="ARBA00007389"/>
    </source>
</evidence>
<gene>
    <name evidence="9 10" type="primary">uxuA</name>
    <name evidence="10" type="ORF">FEZ53_08405</name>
</gene>
<dbReference type="InterPro" id="IPR004628">
    <property type="entry name" value="Man_deHydtase"/>
</dbReference>
<name>A0A5R9B0P1_STAXY</name>
<dbReference type="GO" id="GO:0030145">
    <property type="term" value="F:manganese ion binding"/>
    <property type="evidence" value="ECO:0007669"/>
    <property type="project" value="TreeGrafter"/>
</dbReference>
<accession>A0A5R9B0P1</accession>
<dbReference type="GO" id="GO:0008198">
    <property type="term" value="F:ferrous iron binding"/>
    <property type="evidence" value="ECO:0007669"/>
    <property type="project" value="TreeGrafter"/>
</dbReference>
<dbReference type="Gene3D" id="3.20.20.150">
    <property type="entry name" value="Divalent-metal-dependent TIM barrel enzymes"/>
    <property type="match status" value="1"/>
</dbReference>
<comment type="function">
    <text evidence="2 9">Catalyzes the dehydration of D-mannonate.</text>
</comment>
<comment type="similarity">
    <text evidence="4 9">Belongs to the mannonate dehydratase family.</text>
</comment>
<evidence type="ECO:0000256" key="8">
    <source>
        <dbReference type="ARBA" id="ARBA00023239"/>
    </source>
</evidence>
<dbReference type="PANTHER" id="PTHR30387:SF2">
    <property type="entry name" value="MANNONATE DEHYDRATASE"/>
    <property type="match status" value="1"/>
</dbReference>
<dbReference type="Proteomes" id="UP000307747">
    <property type="component" value="Unassembled WGS sequence"/>
</dbReference>
<evidence type="ECO:0000256" key="2">
    <source>
        <dbReference type="ARBA" id="ARBA00002713"/>
    </source>
</evidence>
<organism evidence="10 11">
    <name type="scientific">Staphylococcus xylosus</name>
    <dbReference type="NCBI Taxonomy" id="1288"/>
    <lineage>
        <taxon>Bacteria</taxon>
        <taxon>Bacillati</taxon>
        <taxon>Bacillota</taxon>
        <taxon>Bacilli</taxon>
        <taxon>Bacillales</taxon>
        <taxon>Staphylococcaceae</taxon>
        <taxon>Staphylococcus</taxon>
    </lineage>
</organism>
<dbReference type="PANTHER" id="PTHR30387">
    <property type="entry name" value="MANNONATE DEHYDRATASE"/>
    <property type="match status" value="1"/>
</dbReference>
<dbReference type="RefSeq" id="WP_107542586.1">
    <property type="nucleotide sequence ID" value="NZ_CP031275.1"/>
</dbReference>
<dbReference type="GO" id="GO:0008927">
    <property type="term" value="F:mannonate dehydratase activity"/>
    <property type="evidence" value="ECO:0007669"/>
    <property type="project" value="UniProtKB-UniRule"/>
</dbReference>
<keyword evidence="6 9" id="KW-0408">Iron</keyword>
<reference evidence="10 11" key="1">
    <citation type="submission" date="2019-05" db="EMBL/GenBank/DDBJ databases">
        <title>The metagenome of a microbial culture collection derived from dairy environment covers the genomic content of the human microbiome.</title>
        <authorList>
            <person name="Roder T."/>
            <person name="Wuthrich D."/>
            <person name="Sattari Z."/>
            <person name="Von Ah U."/>
            <person name="Bar C."/>
            <person name="Ronchi F."/>
            <person name="Macpherson A.J."/>
            <person name="Ganal-Vonarburg S.C."/>
            <person name="Bruggmann R."/>
            <person name="Vergeres G."/>
        </authorList>
    </citation>
    <scope>NUCLEOTIDE SEQUENCE [LARGE SCALE GENOMIC DNA]</scope>
    <source>
        <strain evidence="10 11">FAM 20833</strain>
    </source>
</reference>
<dbReference type="InterPro" id="IPR036237">
    <property type="entry name" value="Xyl_isomerase-like_sf"/>
</dbReference>
<dbReference type="UniPathway" id="UPA00246"/>
<evidence type="ECO:0000313" key="10">
    <source>
        <dbReference type="EMBL" id="TLP89481.1"/>
    </source>
</evidence>
<dbReference type="SUPFAM" id="SSF51658">
    <property type="entry name" value="Xylose isomerase-like"/>
    <property type="match status" value="1"/>
</dbReference>
<sequence length="354" mass="40292">MKMTFRWYGKDDPISLEYIKQIPGMKGIVSAIYDIPVGEVWPLDKIQELKSEIENANLELSVIESVPVHEDIKLGKATRDKYIENYCQTLRHIGQVGIKVVCYNFMPVFDWTRSQLDFPLVDGSTALIYDEEAIAKMDPLKGELSLPGWDSSYTQEDLATLFADYKTIDEEKLWENLSYFINKVIPVAEEADVLMAIHPDDPPWSIFGLPRIITNRENLERFIRLHPSKYNGLTMCSGSLGSDKHNNFPEMLAYFGQKGRVHFVHARNVKLVGNKSFQEAAHLSEAGSIDMYEVIKALHDFGYEGPIRPDHGRMIWGETGKAGYGLYDRALGATYLNGLYEAMEKNSLANRPRK</sequence>
<evidence type="ECO:0000313" key="11">
    <source>
        <dbReference type="Proteomes" id="UP000307747"/>
    </source>
</evidence>
<dbReference type="NCBIfam" id="NF003027">
    <property type="entry name" value="PRK03906.1"/>
    <property type="match status" value="2"/>
</dbReference>
<dbReference type="EMBL" id="VBTJ01000002">
    <property type="protein sequence ID" value="TLP89481.1"/>
    <property type="molecule type" value="Genomic_DNA"/>
</dbReference>
<keyword evidence="7 9" id="KW-0464">Manganese</keyword>
<dbReference type="PIRSF" id="PIRSF016049">
    <property type="entry name" value="Man_dehyd"/>
    <property type="match status" value="1"/>
</dbReference>
<evidence type="ECO:0000256" key="9">
    <source>
        <dbReference type="HAMAP-Rule" id="MF_00106"/>
    </source>
</evidence>
<dbReference type="Pfam" id="PF03786">
    <property type="entry name" value="UxuA"/>
    <property type="match status" value="1"/>
</dbReference>
<comment type="pathway">
    <text evidence="3 9">Carbohydrate metabolism; pentose and glucuronate interconversion.</text>
</comment>
<proteinExistence type="inferred from homology"/>
<evidence type="ECO:0000256" key="6">
    <source>
        <dbReference type="ARBA" id="ARBA00023004"/>
    </source>
</evidence>
<evidence type="ECO:0000256" key="7">
    <source>
        <dbReference type="ARBA" id="ARBA00023211"/>
    </source>
</evidence>
<comment type="catalytic activity">
    <reaction evidence="1 9">
        <text>D-mannonate = 2-dehydro-3-deoxy-D-gluconate + H2O</text>
        <dbReference type="Rhea" id="RHEA:20097"/>
        <dbReference type="ChEBI" id="CHEBI:15377"/>
        <dbReference type="ChEBI" id="CHEBI:17767"/>
        <dbReference type="ChEBI" id="CHEBI:57990"/>
        <dbReference type="EC" id="4.2.1.8"/>
    </reaction>
</comment>
<dbReference type="AlphaFoldDB" id="A0A5R9B0P1"/>
<evidence type="ECO:0000256" key="5">
    <source>
        <dbReference type="ARBA" id="ARBA00012927"/>
    </source>
</evidence>